<keyword evidence="1" id="KW-0472">Membrane</keyword>
<feature type="transmembrane region" description="Helical" evidence="1">
    <location>
        <begin position="54"/>
        <end position="75"/>
    </location>
</feature>
<evidence type="ECO:0000256" key="1">
    <source>
        <dbReference type="SAM" id="Phobius"/>
    </source>
</evidence>
<keyword evidence="1" id="KW-0812">Transmembrane</keyword>
<organism evidence="2 3">
    <name type="scientific">Adonisia turfae CCMR0081</name>
    <dbReference type="NCBI Taxonomy" id="2292702"/>
    <lineage>
        <taxon>Bacteria</taxon>
        <taxon>Bacillati</taxon>
        <taxon>Cyanobacteriota</taxon>
        <taxon>Adonisia</taxon>
        <taxon>Adonisia turfae</taxon>
    </lineage>
</organism>
<evidence type="ECO:0000313" key="2">
    <source>
        <dbReference type="EMBL" id="NEZ57031.1"/>
    </source>
</evidence>
<feature type="transmembrane region" description="Helical" evidence="1">
    <location>
        <begin position="21"/>
        <end position="48"/>
    </location>
</feature>
<evidence type="ECO:0000313" key="3">
    <source>
        <dbReference type="Proteomes" id="UP000481033"/>
    </source>
</evidence>
<keyword evidence="1" id="KW-1133">Transmembrane helix</keyword>
<dbReference type="Proteomes" id="UP000481033">
    <property type="component" value="Unassembled WGS sequence"/>
</dbReference>
<reference evidence="2 3" key="1">
    <citation type="journal article" date="2020" name="Microb. Ecol.">
        <title>Ecogenomics of the Marine Benthic Filamentous Cyanobacterium Adonisia.</title>
        <authorList>
            <person name="Walter J.M."/>
            <person name="Coutinho F.H."/>
            <person name="Leomil L."/>
            <person name="Hargreaves P.I."/>
            <person name="Campeao M.E."/>
            <person name="Vieira V.V."/>
            <person name="Silva B.S."/>
            <person name="Fistarol G.O."/>
            <person name="Salomon P.S."/>
            <person name="Sawabe T."/>
            <person name="Mino S."/>
            <person name="Hosokawa M."/>
            <person name="Miyashita H."/>
            <person name="Maruyama F."/>
            <person name="van Verk M.C."/>
            <person name="Dutilh B.E."/>
            <person name="Thompson C.C."/>
            <person name="Thompson F.L."/>
        </authorList>
    </citation>
    <scope>NUCLEOTIDE SEQUENCE [LARGE SCALE GENOMIC DNA]</scope>
    <source>
        <strain evidence="2 3">CCMR0081</strain>
    </source>
</reference>
<protein>
    <submittedName>
        <fullName evidence="2">Uncharacterized protein</fullName>
    </submittedName>
</protein>
<keyword evidence="3" id="KW-1185">Reference proteome</keyword>
<accession>A0A6M0RN08</accession>
<dbReference type="AlphaFoldDB" id="A0A6M0RN08"/>
<sequence>MRKIHHHPYWYYLLGKLLQGFLLLTYVFCAVCLLLAVFLNVTIGWTVLVMGFPWLLKLALIFGFGIGILSLLEALS</sequence>
<gene>
    <name evidence="2" type="ORF">DXZ20_15365</name>
</gene>
<comment type="caution">
    <text evidence="2">The sequence shown here is derived from an EMBL/GenBank/DDBJ whole genome shotgun (WGS) entry which is preliminary data.</text>
</comment>
<dbReference type="EMBL" id="QXHD01000004">
    <property type="protein sequence ID" value="NEZ57031.1"/>
    <property type="molecule type" value="Genomic_DNA"/>
</dbReference>
<name>A0A6M0RN08_9CYAN</name>
<proteinExistence type="predicted"/>